<gene>
    <name evidence="2" type="ORF">PV07_02606</name>
</gene>
<accession>A0A0D2D5H4</accession>
<feature type="region of interest" description="Disordered" evidence="1">
    <location>
        <begin position="1"/>
        <end position="20"/>
    </location>
</feature>
<protein>
    <submittedName>
        <fullName evidence="2">Uncharacterized protein</fullName>
    </submittedName>
</protein>
<organism evidence="2 3">
    <name type="scientific">Cladophialophora immunda</name>
    <dbReference type="NCBI Taxonomy" id="569365"/>
    <lineage>
        <taxon>Eukaryota</taxon>
        <taxon>Fungi</taxon>
        <taxon>Dikarya</taxon>
        <taxon>Ascomycota</taxon>
        <taxon>Pezizomycotina</taxon>
        <taxon>Eurotiomycetes</taxon>
        <taxon>Chaetothyriomycetidae</taxon>
        <taxon>Chaetothyriales</taxon>
        <taxon>Herpotrichiellaceae</taxon>
        <taxon>Cladophialophora</taxon>
    </lineage>
</organism>
<keyword evidence="3" id="KW-1185">Reference proteome</keyword>
<dbReference type="VEuPathDB" id="FungiDB:PV07_02606"/>
<evidence type="ECO:0000313" key="2">
    <source>
        <dbReference type="EMBL" id="KIW30914.1"/>
    </source>
</evidence>
<dbReference type="EMBL" id="KN847041">
    <property type="protein sequence ID" value="KIW30914.1"/>
    <property type="molecule type" value="Genomic_DNA"/>
</dbReference>
<sequence length="157" mass="17886">MAFVPVLPKPQRDRHHRQWQDRTSSMAAWFTLSSPYCTIGAGIPRPEFVELKHGRWQSAADPLAQQAECRTWCIQSRECALLPALCLENAMLRAPESSISALSDPQEKSRHPVKRTRQHVANRFSATAVPPRGSCERSYEGKVVFGRHNFCSNRRRC</sequence>
<dbReference type="HOGENOM" id="CLU_1677689_0_0_1"/>
<dbReference type="Proteomes" id="UP000054466">
    <property type="component" value="Unassembled WGS sequence"/>
</dbReference>
<name>A0A0D2D5H4_9EURO</name>
<evidence type="ECO:0000313" key="3">
    <source>
        <dbReference type="Proteomes" id="UP000054466"/>
    </source>
</evidence>
<evidence type="ECO:0000256" key="1">
    <source>
        <dbReference type="SAM" id="MobiDB-lite"/>
    </source>
</evidence>
<proteinExistence type="predicted"/>
<reference evidence="2 3" key="1">
    <citation type="submission" date="2015-01" db="EMBL/GenBank/DDBJ databases">
        <title>The Genome Sequence of Cladophialophora immunda CBS83496.</title>
        <authorList>
            <consortium name="The Broad Institute Genomics Platform"/>
            <person name="Cuomo C."/>
            <person name="de Hoog S."/>
            <person name="Gorbushina A."/>
            <person name="Stielow B."/>
            <person name="Teixiera M."/>
            <person name="Abouelleil A."/>
            <person name="Chapman S.B."/>
            <person name="Priest M."/>
            <person name="Young S.K."/>
            <person name="Wortman J."/>
            <person name="Nusbaum C."/>
            <person name="Birren B."/>
        </authorList>
    </citation>
    <scope>NUCLEOTIDE SEQUENCE [LARGE SCALE GENOMIC DNA]</scope>
    <source>
        <strain evidence="2 3">CBS 83496</strain>
    </source>
</reference>
<dbReference type="RefSeq" id="XP_016251130.1">
    <property type="nucleotide sequence ID" value="XM_016389228.1"/>
</dbReference>
<dbReference type="GeneID" id="27341800"/>
<dbReference type="AlphaFoldDB" id="A0A0D2D5H4"/>